<dbReference type="GeneID" id="77286600"/>
<keyword evidence="4" id="KW-1185">Reference proteome</keyword>
<dbReference type="RefSeq" id="WP_052369330.1">
    <property type="nucleotide sequence ID" value="NZ_CM002803.1"/>
</dbReference>
<evidence type="ECO:0000313" key="4">
    <source>
        <dbReference type="Proteomes" id="UP000027395"/>
    </source>
</evidence>
<feature type="region of interest" description="Disordered" evidence="1">
    <location>
        <begin position="364"/>
        <end position="388"/>
    </location>
</feature>
<keyword evidence="3" id="KW-0645">Protease</keyword>
<proteinExistence type="predicted"/>
<dbReference type="STRING" id="388467.A19Y_0315"/>
<feature type="region of interest" description="Disordered" evidence="1">
    <location>
        <begin position="234"/>
        <end position="257"/>
    </location>
</feature>
<accession>A0A073CC88</accession>
<feature type="compositionally biased region" description="Low complexity" evidence="1">
    <location>
        <begin position="201"/>
        <end position="211"/>
    </location>
</feature>
<feature type="transmembrane region" description="Helical" evidence="2">
    <location>
        <begin position="44"/>
        <end position="71"/>
    </location>
</feature>
<keyword evidence="3" id="KW-0482">Metalloprotease</keyword>
<evidence type="ECO:0000256" key="1">
    <source>
        <dbReference type="SAM" id="MobiDB-lite"/>
    </source>
</evidence>
<dbReference type="Pfam" id="PF07444">
    <property type="entry name" value="Ycf66_N"/>
    <property type="match status" value="1"/>
</dbReference>
<dbReference type="InterPro" id="IPR010004">
    <property type="entry name" value="Uncharacterised_Ycf66"/>
</dbReference>
<dbReference type="GO" id="GO:0006508">
    <property type="term" value="P:proteolysis"/>
    <property type="evidence" value="ECO:0007669"/>
    <property type="project" value="UniProtKB-KW"/>
</dbReference>
<keyword evidence="2" id="KW-0472">Membrane</keyword>
<organism evidence="3 4">
    <name type="scientific">Planktothrix agardhii (strain NIVA-CYA 126/8)</name>
    <dbReference type="NCBI Taxonomy" id="388467"/>
    <lineage>
        <taxon>Bacteria</taxon>
        <taxon>Bacillati</taxon>
        <taxon>Cyanobacteriota</taxon>
        <taxon>Cyanophyceae</taxon>
        <taxon>Oscillatoriophycideae</taxon>
        <taxon>Oscillatoriales</taxon>
        <taxon>Microcoleaceae</taxon>
        <taxon>Planktothrix</taxon>
    </lineage>
</organism>
<dbReference type="EC" id="3.4.24.-" evidence="3"/>
<dbReference type="AlphaFoldDB" id="A0A073CC88"/>
<dbReference type="PATRIC" id="fig|388467.6.peg.266"/>
<sequence>MLAYILAIAVGLASFGLYLAAFFFPEVHRKSDFVWSGVGLFYGLILWACAGRITGAVLLGQVASVSLLIWFGWEVLTLRRTATPATEKTPIPAKVKKRVNGLIGVQSPVIFPEPVRDIVTTPEPVFENNPVVAQTPVETQEQPEPEVISPSSEIVEEPPLPPITEGQNLPEVEETPSVTPLTSDTPVKTPKVKADKPPVTPKVKTAKTTSKTQKSIPALAGTLSSFIGNLTGLFNKKPKTPSKPKSPEPTPVPPVTVVEDNQKVAKDEFAEFEDLETKIVEENSTPKTAVSVPEIVEEVEKPAPSPFEKIVTSQIEGVVEIITEQVNPIVEEIQESVTEEISSETNNLEPETVVEVITISEIETASEITESEEINPSPSVTPEPSEQK</sequence>
<feature type="compositionally biased region" description="Polar residues" evidence="1">
    <location>
        <begin position="376"/>
        <end position="388"/>
    </location>
</feature>
<keyword evidence="2" id="KW-0812">Transmembrane</keyword>
<feature type="transmembrane region" description="Helical" evidence="2">
    <location>
        <begin position="5"/>
        <end position="24"/>
    </location>
</feature>
<dbReference type="GO" id="GO:0008237">
    <property type="term" value="F:metallopeptidase activity"/>
    <property type="evidence" value="ECO:0007669"/>
    <property type="project" value="UniProtKB-KW"/>
</dbReference>
<dbReference type="HOGENOM" id="CLU_711432_0_0_3"/>
<dbReference type="EMBL" id="CM002803">
    <property type="protein sequence ID" value="KEI65542.1"/>
    <property type="molecule type" value="Genomic_DNA"/>
</dbReference>
<keyword evidence="2" id="KW-1133">Transmembrane helix</keyword>
<reference evidence="3 4" key="1">
    <citation type="journal article" date="2014" name="Appl. Environ. Microbiol.">
        <title>Elucidation of insertion elements encoded on plasmids and in vitro construction of shuttle vectors from the toxic cyanobacterium Planktothrix.</title>
        <authorList>
            <person name="Christiansen G."/>
            <person name="Goesmann A."/>
            <person name="Kurmayer R."/>
        </authorList>
    </citation>
    <scope>NUCLEOTIDE SEQUENCE [LARGE SCALE GENOMIC DNA]</scope>
    <source>
        <strain evidence="3 4">NIVA-CYA 126/8</strain>
    </source>
</reference>
<dbReference type="eggNOG" id="COG3087">
    <property type="taxonomic scope" value="Bacteria"/>
</dbReference>
<evidence type="ECO:0000313" key="3">
    <source>
        <dbReference type="EMBL" id="KEI65542.1"/>
    </source>
</evidence>
<keyword evidence="3" id="KW-0378">Hydrolase</keyword>
<protein>
    <submittedName>
        <fullName evidence="3">Zinc metalloprotease ZmpB</fullName>
        <ecNumber evidence="3">3.4.24.-</ecNumber>
    </submittedName>
</protein>
<feature type="region of interest" description="Disordered" evidence="1">
    <location>
        <begin position="150"/>
        <end position="211"/>
    </location>
</feature>
<dbReference type="Proteomes" id="UP000027395">
    <property type="component" value="Chromosome"/>
</dbReference>
<gene>
    <name evidence="3" type="ORF">A19Y_0315</name>
</gene>
<evidence type="ECO:0000256" key="2">
    <source>
        <dbReference type="SAM" id="Phobius"/>
    </source>
</evidence>
<name>A0A073CC88_PLAA1</name>